<dbReference type="Proteomes" id="UP001164746">
    <property type="component" value="Chromosome 3"/>
</dbReference>
<feature type="non-terminal residue" evidence="2">
    <location>
        <position position="233"/>
    </location>
</feature>
<dbReference type="SMART" id="SM00696">
    <property type="entry name" value="DM9"/>
    <property type="match status" value="1"/>
</dbReference>
<gene>
    <name evidence="2" type="ORF">MAR_025214</name>
</gene>
<feature type="region of interest" description="Disordered" evidence="1">
    <location>
        <begin position="1"/>
        <end position="24"/>
    </location>
</feature>
<organism evidence="2 3">
    <name type="scientific">Mya arenaria</name>
    <name type="common">Soft-shell clam</name>
    <dbReference type="NCBI Taxonomy" id="6604"/>
    <lineage>
        <taxon>Eukaryota</taxon>
        <taxon>Metazoa</taxon>
        <taxon>Spiralia</taxon>
        <taxon>Lophotrochozoa</taxon>
        <taxon>Mollusca</taxon>
        <taxon>Bivalvia</taxon>
        <taxon>Autobranchia</taxon>
        <taxon>Heteroconchia</taxon>
        <taxon>Euheterodonta</taxon>
        <taxon>Imparidentia</taxon>
        <taxon>Neoheterodontei</taxon>
        <taxon>Myida</taxon>
        <taxon>Myoidea</taxon>
        <taxon>Myidae</taxon>
        <taxon>Mya</taxon>
    </lineage>
</organism>
<dbReference type="InterPro" id="IPR006616">
    <property type="entry name" value="DM9_repeat"/>
</dbReference>
<keyword evidence="3" id="KW-1185">Reference proteome</keyword>
<evidence type="ECO:0000313" key="2">
    <source>
        <dbReference type="EMBL" id="WAR00842.1"/>
    </source>
</evidence>
<protein>
    <submittedName>
        <fullName evidence="2">Uncharacterized protein</fullName>
    </submittedName>
</protein>
<evidence type="ECO:0000256" key="1">
    <source>
        <dbReference type="SAM" id="MobiDB-lite"/>
    </source>
</evidence>
<proteinExistence type="predicted"/>
<name>A0ABY7DVF3_MYAAR</name>
<dbReference type="Pfam" id="PF11901">
    <property type="entry name" value="DM9"/>
    <property type="match status" value="1"/>
</dbReference>
<reference evidence="2" key="1">
    <citation type="submission" date="2022-11" db="EMBL/GenBank/DDBJ databases">
        <title>Centuries of genome instability and evolution in soft-shell clam transmissible cancer (bioRxiv).</title>
        <authorList>
            <person name="Hart S.F.M."/>
            <person name="Yonemitsu M.A."/>
            <person name="Giersch R.M."/>
            <person name="Beal B.F."/>
            <person name="Arriagada G."/>
            <person name="Davis B.W."/>
            <person name="Ostrander E.A."/>
            <person name="Goff S.P."/>
            <person name="Metzger M.J."/>
        </authorList>
    </citation>
    <scope>NUCLEOTIDE SEQUENCE</scope>
    <source>
        <strain evidence="2">MELC-2E11</strain>
        <tissue evidence="2">Siphon/mantle</tissue>
    </source>
</reference>
<accession>A0ABY7DVF3</accession>
<dbReference type="EMBL" id="CP111014">
    <property type="protein sequence ID" value="WAR00842.1"/>
    <property type="molecule type" value="Genomic_DNA"/>
</dbReference>
<evidence type="ECO:0000313" key="3">
    <source>
        <dbReference type="Proteomes" id="UP001164746"/>
    </source>
</evidence>
<sequence length="233" mass="25578">MTSTLPAGVQTARPVLRSKSATPRPASRKLFCSCKSAVPGTFREKQSTPRPVTPRWSADHASWLGCDASNPAYHDLVNQWHLQGLHWIACADGQMPIRPVKGGHTRSGEPLYIARTLNPAMKLCIGKISTFYCTFRPSTGLCYVEWRGRQHRTDHYEVLCYRSKLQARAVLPVSSTPDLSGTLQEIRGLPVMQAAGELYTSSKNSSRILSTGLAIVEYGISSVAGKFDTDSVI</sequence>
<dbReference type="PANTHER" id="PTHR31649">
    <property type="entry name" value="AGAP009604-PA"/>
    <property type="match status" value="1"/>
</dbReference>
<dbReference type="PANTHER" id="PTHR31649:SF1">
    <property type="entry name" value="FARNESOIC ACID O-METHYL TRANSFERASE DOMAIN-CONTAINING PROTEIN"/>
    <property type="match status" value="1"/>
</dbReference>